<protein>
    <recommendedName>
        <fullName evidence="4">5-formyltetrahydrofolate cyclo-ligase</fullName>
        <ecNumber evidence="4">6.3.3.2</ecNumber>
    </recommendedName>
</protein>
<accession>A0A840WKX0</accession>
<sequence length="184" mass="19680">MTDMTDQKAAARKAAFAARKAAHGTVDPAPALALLGAEATGRIVSGYMPIRTELDPRPAMIALHAQGARLCVPVIAGEGQPLLFREWTPDCTMVDGPFGAQVPETGAWFEPDTLIVPLLAFDRAGYRLGYGGGFYDRTLERLRALRPTRAIGLAYGAQEVPRVPTEPTDQPLDAIVTEGGVIRP</sequence>
<keyword evidence="4" id="KW-0479">Metal-binding</keyword>
<proteinExistence type="inferred from homology"/>
<dbReference type="PANTHER" id="PTHR23407:SF1">
    <property type="entry name" value="5-FORMYLTETRAHYDROFOLATE CYCLO-LIGASE"/>
    <property type="match status" value="1"/>
</dbReference>
<evidence type="ECO:0000256" key="2">
    <source>
        <dbReference type="ARBA" id="ARBA00022741"/>
    </source>
</evidence>
<name>A0A840WKX0_9RHOB</name>
<keyword evidence="5" id="KW-0436">Ligase</keyword>
<dbReference type="EC" id="6.3.3.2" evidence="4"/>
<comment type="cofactor">
    <cofactor evidence="4">
        <name>Mg(2+)</name>
        <dbReference type="ChEBI" id="CHEBI:18420"/>
    </cofactor>
</comment>
<evidence type="ECO:0000313" key="5">
    <source>
        <dbReference type="EMBL" id="MBB5515161.1"/>
    </source>
</evidence>
<evidence type="ECO:0000256" key="3">
    <source>
        <dbReference type="ARBA" id="ARBA00022840"/>
    </source>
</evidence>
<dbReference type="Proteomes" id="UP000553766">
    <property type="component" value="Unassembled WGS sequence"/>
</dbReference>
<dbReference type="RefSeq" id="WP_184009488.1">
    <property type="nucleotide sequence ID" value="NZ_JACIJS010000003.1"/>
</dbReference>
<evidence type="ECO:0000256" key="4">
    <source>
        <dbReference type="RuleBase" id="RU361279"/>
    </source>
</evidence>
<evidence type="ECO:0000313" key="6">
    <source>
        <dbReference type="Proteomes" id="UP000553766"/>
    </source>
</evidence>
<comment type="catalytic activity">
    <reaction evidence="4">
        <text>(6S)-5-formyl-5,6,7,8-tetrahydrofolate + ATP = (6R)-5,10-methenyltetrahydrofolate + ADP + phosphate</text>
        <dbReference type="Rhea" id="RHEA:10488"/>
        <dbReference type="ChEBI" id="CHEBI:30616"/>
        <dbReference type="ChEBI" id="CHEBI:43474"/>
        <dbReference type="ChEBI" id="CHEBI:57455"/>
        <dbReference type="ChEBI" id="CHEBI:57457"/>
        <dbReference type="ChEBI" id="CHEBI:456216"/>
        <dbReference type="EC" id="6.3.3.2"/>
    </reaction>
</comment>
<dbReference type="GO" id="GO:0046872">
    <property type="term" value="F:metal ion binding"/>
    <property type="evidence" value="ECO:0007669"/>
    <property type="project" value="UniProtKB-KW"/>
</dbReference>
<organism evidence="5 6">
    <name type="scientific">Rubricella aquisinus</name>
    <dbReference type="NCBI Taxonomy" id="2028108"/>
    <lineage>
        <taxon>Bacteria</taxon>
        <taxon>Pseudomonadati</taxon>
        <taxon>Pseudomonadota</taxon>
        <taxon>Alphaproteobacteria</taxon>
        <taxon>Rhodobacterales</taxon>
        <taxon>Paracoccaceae</taxon>
        <taxon>Rubricella</taxon>
    </lineage>
</organism>
<keyword evidence="3 4" id="KW-0067">ATP-binding</keyword>
<dbReference type="GO" id="GO:0009396">
    <property type="term" value="P:folic acid-containing compound biosynthetic process"/>
    <property type="evidence" value="ECO:0007669"/>
    <property type="project" value="TreeGrafter"/>
</dbReference>
<dbReference type="NCBIfam" id="TIGR02727">
    <property type="entry name" value="MTHFS_bact"/>
    <property type="match status" value="1"/>
</dbReference>
<dbReference type="GO" id="GO:0005524">
    <property type="term" value="F:ATP binding"/>
    <property type="evidence" value="ECO:0007669"/>
    <property type="project" value="UniProtKB-KW"/>
</dbReference>
<dbReference type="SUPFAM" id="SSF100950">
    <property type="entry name" value="NagB/RpiA/CoA transferase-like"/>
    <property type="match status" value="1"/>
</dbReference>
<keyword evidence="6" id="KW-1185">Reference proteome</keyword>
<dbReference type="EMBL" id="JACIJS010000003">
    <property type="protein sequence ID" value="MBB5515161.1"/>
    <property type="molecule type" value="Genomic_DNA"/>
</dbReference>
<gene>
    <name evidence="5" type="ORF">FHS89_001171</name>
</gene>
<dbReference type="PANTHER" id="PTHR23407">
    <property type="entry name" value="ATPASE INHIBITOR/5-FORMYLTETRAHYDROFOLATE CYCLO-LIGASE"/>
    <property type="match status" value="1"/>
</dbReference>
<comment type="caution">
    <text evidence="5">The sequence shown here is derived from an EMBL/GenBank/DDBJ whole genome shotgun (WGS) entry which is preliminary data.</text>
</comment>
<dbReference type="InterPro" id="IPR024185">
    <property type="entry name" value="FTHF_cligase-like_sf"/>
</dbReference>
<dbReference type="GO" id="GO:0035999">
    <property type="term" value="P:tetrahydrofolate interconversion"/>
    <property type="evidence" value="ECO:0007669"/>
    <property type="project" value="TreeGrafter"/>
</dbReference>
<keyword evidence="2 4" id="KW-0547">Nucleotide-binding</keyword>
<dbReference type="Gene3D" id="3.40.50.10420">
    <property type="entry name" value="NagB/RpiA/CoA transferase-like"/>
    <property type="match status" value="1"/>
</dbReference>
<dbReference type="Pfam" id="PF01812">
    <property type="entry name" value="5-FTHF_cyc-lig"/>
    <property type="match status" value="1"/>
</dbReference>
<keyword evidence="4" id="KW-0460">Magnesium</keyword>
<dbReference type="InterPro" id="IPR002698">
    <property type="entry name" value="FTHF_cligase"/>
</dbReference>
<reference evidence="5 6" key="1">
    <citation type="submission" date="2020-08" db="EMBL/GenBank/DDBJ databases">
        <title>Genomic Encyclopedia of Type Strains, Phase IV (KMG-IV): sequencing the most valuable type-strain genomes for metagenomic binning, comparative biology and taxonomic classification.</title>
        <authorList>
            <person name="Goeker M."/>
        </authorList>
    </citation>
    <scope>NUCLEOTIDE SEQUENCE [LARGE SCALE GENOMIC DNA]</scope>
    <source>
        <strain evidence="5 6">DSM 103377</strain>
    </source>
</reference>
<dbReference type="InterPro" id="IPR037171">
    <property type="entry name" value="NagB/RpiA_transferase-like"/>
</dbReference>
<dbReference type="GO" id="GO:0030272">
    <property type="term" value="F:5-formyltetrahydrofolate cyclo-ligase activity"/>
    <property type="evidence" value="ECO:0007669"/>
    <property type="project" value="UniProtKB-EC"/>
</dbReference>
<evidence type="ECO:0000256" key="1">
    <source>
        <dbReference type="ARBA" id="ARBA00010638"/>
    </source>
</evidence>
<dbReference type="AlphaFoldDB" id="A0A840WKX0"/>
<comment type="similarity">
    <text evidence="1 4">Belongs to the 5-formyltetrahydrofolate cyclo-ligase family.</text>
</comment>